<dbReference type="EMBL" id="LWQU01000130">
    <property type="protein sequence ID" value="OAN51599.1"/>
    <property type="molecule type" value="Genomic_DNA"/>
</dbReference>
<dbReference type="CDD" id="cd05387">
    <property type="entry name" value="BY-kinase"/>
    <property type="match status" value="1"/>
</dbReference>
<dbReference type="SUPFAM" id="SSF52540">
    <property type="entry name" value="P-loop containing nucleoside triphosphate hydrolases"/>
    <property type="match status" value="1"/>
</dbReference>
<reference evidence="3 4" key="1">
    <citation type="submission" date="2016-04" db="EMBL/GenBank/DDBJ databases">
        <title>Draft genome sequence of freshwater magnetotactic bacteria Magnetospirillum marisnigri SP-1 and Magnetospirillum moscoviense BB-1.</title>
        <authorList>
            <person name="Koziaeva V."/>
            <person name="Dziuba M.V."/>
            <person name="Ivanov T.M."/>
            <person name="Kuznetsov B."/>
            <person name="Grouzdev D.S."/>
        </authorList>
    </citation>
    <scope>NUCLEOTIDE SEQUENCE [LARGE SCALE GENOMIC DNA]</scope>
    <source>
        <strain evidence="3 4">BB-1</strain>
    </source>
</reference>
<dbReference type="PANTHER" id="PTHR32309">
    <property type="entry name" value="TYROSINE-PROTEIN KINASE"/>
    <property type="match status" value="1"/>
</dbReference>
<dbReference type="InterPro" id="IPR005702">
    <property type="entry name" value="Wzc-like_C"/>
</dbReference>
<dbReference type="GO" id="GO:0005886">
    <property type="term" value="C:plasma membrane"/>
    <property type="evidence" value="ECO:0007669"/>
    <property type="project" value="TreeGrafter"/>
</dbReference>
<keyword evidence="1" id="KW-0547">Nucleotide-binding</keyword>
<gene>
    <name evidence="3" type="ORF">A6A05_01565</name>
</gene>
<keyword evidence="4" id="KW-1185">Reference proteome</keyword>
<dbReference type="AlphaFoldDB" id="A0A178MRB8"/>
<proteinExistence type="predicted"/>
<evidence type="ECO:0000313" key="4">
    <source>
        <dbReference type="Proteomes" id="UP000078543"/>
    </source>
</evidence>
<name>A0A178MRB8_9PROT</name>
<dbReference type="InterPro" id="IPR027417">
    <property type="entry name" value="P-loop_NTPase"/>
</dbReference>
<protein>
    <recommendedName>
        <fullName evidence="5">AAA domain-containing protein</fullName>
    </recommendedName>
</protein>
<evidence type="ECO:0008006" key="5">
    <source>
        <dbReference type="Google" id="ProtNLM"/>
    </source>
</evidence>
<dbReference type="PANTHER" id="PTHR32309:SF13">
    <property type="entry name" value="FERRIC ENTEROBACTIN TRANSPORT PROTEIN FEPE"/>
    <property type="match status" value="1"/>
</dbReference>
<dbReference type="InterPro" id="IPR050445">
    <property type="entry name" value="Bact_polysacc_biosynth/exp"/>
</dbReference>
<dbReference type="STRING" id="1437059.A6A05_01565"/>
<sequence>MPPPRIIEAAVPIAAPEVDETIVPVNPGGAFLDINFARLQAAGFITPDTGRTASTEAIRAIKRQLLKTAFPNGRKGVSGGSHHDNVIMVTSSMPGEGKTFLALNLAMSFCAEHDLYVLLIDGDGHRRFLGDLLGAREGCGLVDILVDKTLQVGDLIQRTSVPNLSFVSGGRSHPHSAELLASKQFGLLMQELAARYPDRIIIIDTPPILASTEAVVLSGYVGQTLVIVENDRTTVRQLRRTLDMLEGARNLGCILNLVPEEENFSGYGY</sequence>
<comment type="caution">
    <text evidence="3">The sequence shown here is derived from an EMBL/GenBank/DDBJ whole genome shotgun (WGS) entry which is preliminary data.</text>
</comment>
<keyword evidence="2" id="KW-0067">ATP-binding</keyword>
<dbReference type="Gene3D" id="3.40.50.300">
    <property type="entry name" value="P-loop containing nucleotide triphosphate hydrolases"/>
    <property type="match status" value="1"/>
</dbReference>
<organism evidence="3 4">
    <name type="scientific">Magnetospirillum moscoviense</name>
    <dbReference type="NCBI Taxonomy" id="1437059"/>
    <lineage>
        <taxon>Bacteria</taxon>
        <taxon>Pseudomonadati</taxon>
        <taxon>Pseudomonadota</taxon>
        <taxon>Alphaproteobacteria</taxon>
        <taxon>Rhodospirillales</taxon>
        <taxon>Rhodospirillaceae</taxon>
        <taxon>Magnetospirillum</taxon>
    </lineage>
</organism>
<evidence type="ECO:0000256" key="2">
    <source>
        <dbReference type="ARBA" id="ARBA00022840"/>
    </source>
</evidence>
<dbReference type="GO" id="GO:0004713">
    <property type="term" value="F:protein tyrosine kinase activity"/>
    <property type="evidence" value="ECO:0007669"/>
    <property type="project" value="TreeGrafter"/>
</dbReference>
<accession>A0A178MRB8</accession>
<evidence type="ECO:0000256" key="1">
    <source>
        <dbReference type="ARBA" id="ARBA00022741"/>
    </source>
</evidence>
<dbReference type="Proteomes" id="UP000078543">
    <property type="component" value="Unassembled WGS sequence"/>
</dbReference>
<evidence type="ECO:0000313" key="3">
    <source>
        <dbReference type="EMBL" id="OAN51599.1"/>
    </source>
</evidence>